<dbReference type="CDD" id="cd07247">
    <property type="entry name" value="SgaA_N_like"/>
    <property type="match status" value="1"/>
</dbReference>
<evidence type="ECO:0000313" key="4">
    <source>
        <dbReference type="Proteomes" id="UP000184031"/>
    </source>
</evidence>
<name>A0A1M7C879_9FLAO</name>
<evidence type="ECO:0000313" key="2">
    <source>
        <dbReference type="EMBL" id="SFC61009.1"/>
    </source>
</evidence>
<evidence type="ECO:0000259" key="1">
    <source>
        <dbReference type="PROSITE" id="PS51819"/>
    </source>
</evidence>
<proteinExistence type="predicted"/>
<dbReference type="InterPro" id="IPR052164">
    <property type="entry name" value="Anthracycline_SecMetBiosynth"/>
</dbReference>
<dbReference type="InterPro" id="IPR004360">
    <property type="entry name" value="Glyas_Fos-R_dOase_dom"/>
</dbReference>
<comment type="caution">
    <text evidence="3">The sequence shown here is derived from an EMBL/GenBank/DDBJ whole genome shotgun (WGS) entry which is preliminary data.</text>
</comment>
<evidence type="ECO:0000313" key="3">
    <source>
        <dbReference type="EMBL" id="SHL63377.1"/>
    </source>
</evidence>
<protein>
    <recommendedName>
        <fullName evidence="1">VOC domain-containing protein</fullName>
    </recommendedName>
</protein>
<keyword evidence="5" id="KW-1185">Reference proteome</keyword>
<dbReference type="PROSITE" id="PS51819">
    <property type="entry name" value="VOC"/>
    <property type="match status" value="1"/>
</dbReference>
<dbReference type="Proteomes" id="UP000184031">
    <property type="component" value="Unassembled WGS sequence"/>
</dbReference>
<dbReference type="EMBL" id="FRAT01000013">
    <property type="protein sequence ID" value="SHL63377.1"/>
    <property type="molecule type" value="Genomic_DNA"/>
</dbReference>
<dbReference type="EMBL" id="FOKU01000015">
    <property type="protein sequence ID" value="SFC61009.1"/>
    <property type="molecule type" value="Genomic_DNA"/>
</dbReference>
<dbReference type="Proteomes" id="UP000198940">
    <property type="component" value="Unassembled WGS sequence"/>
</dbReference>
<accession>A0A1M7C879</accession>
<dbReference type="PANTHER" id="PTHR33993">
    <property type="entry name" value="GLYOXALASE-RELATED"/>
    <property type="match status" value="1"/>
</dbReference>
<dbReference type="RefSeq" id="WP_177190122.1">
    <property type="nucleotide sequence ID" value="NZ_FOKU01000015.1"/>
</dbReference>
<reference evidence="3 4" key="1">
    <citation type="submission" date="2016-11" db="EMBL/GenBank/DDBJ databases">
        <authorList>
            <person name="Varghese N."/>
            <person name="Submissions S."/>
        </authorList>
    </citation>
    <scope>NUCLEOTIDE SEQUENCE [LARGE SCALE GENOMIC DNA]</scope>
    <source>
        <strain evidence="3 4">CGMCC 1.12174</strain>
        <strain evidence="2 5">DSM 26351</strain>
    </source>
</reference>
<dbReference type="InterPro" id="IPR029068">
    <property type="entry name" value="Glyas_Bleomycin-R_OHBP_Dase"/>
</dbReference>
<dbReference type="Gene3D" id="3.10.180.10">
    <property type="entry name" value="2,3-Dihydroxybiphenyl 1,2-Dioxygenase, domain 1"/>
    <property type="match status" value="1"/>
</dbReference>
<dbReference type="STRING" id="1055723.SAMN05216293_3940"/>
<dbReference type="SUPFAM" id="SSF54593">
    <property type="entry name" value="Glyoxalase/Bleomycin resistance protein/Dihydroxybiphenyl dioxygenase"/>
    <property type="match status" value="1"/>
</dbReference>
<sequence>MKNTLINYVEFKANDLQKIKDFYGPTFGWSFTDYGPDYVAFSDSGLEGGFERTEEKVTNGALIVLYHEDLEGIRDKVAKAGGTIVKDIFSFPGGRRFHFTDPSRNELAIWSDK</sequence>
<organism evidence="3 4">
    <name type="scientific">Flagellimonas taeanensis</name>
    <dbReference type="NCBI Taxonomy" id="1005926"/>
    <lineage>
        <taxon>Bacteria</taxon>
        <taxon>Pseudomonadati</taxon>
        <taxon>Bacteroidota</taxon>
        <taxon>Flavobacteriia</taxon>
        <taxon>Flavobacteriales</taxon>
        <taxon>Flavobacteriaceae</taxon>
        <taxon>Flagellimonas</taxon>
    </lineage>
</organism>
<dbReference type="PANTHER" id="PTHR33993:SF1">
    <property type="entry name" value="GLYOXALASE FAMILY PROTEIN"/>
    <property type="match status" value="1"/>
</dbReference>
<dbReference type="Pfam" id="PF00903">
    <property type="entry name" value="Glyoxalase"/>
    <property type="match status" value="1"/>
</dbReference>
<gene>
    <name evidence="2" type="ORF">SAMN04487891_11510</name>
    <name evidence="3" type="ORF">SAMN05216293_3940</name>
</gene>
<dbReference type="AlphaFoldDB" id="A0A1M7C879"/>
<evidence type="ECO:0000313" key="5">
    <source>
        <dbReference type="Proteomes" id="UP000198940"/>
    </source>
</evidence>
<dbReference type="InterPro" id="IPR037523">
    <property type="entry name" value="VOC_core"/>
</dbReference>
<feature type="domain" description="VOC" evidence="1">
    <location>
        <begin position="5"/>
        <end position="112"/>
    </location>
</feature>